<feature type="domain" description="SGNH hydrolase-type esterase" evidence="1">
    <location>
        <begin position="27"/>
        <end position="210"/>
    </location>
</feature>
<dbReference type="EMBL" id="CP129683">
    <property type="protein sequence ID" value="XDS50220.1"/>
    <property type="molecule type" value="Genomic_DNA"/>
</dbReference>
<evidence type="ECO:0000313" key="3">
    <source>
        <dbReference type="EMBL" id="XDS48996.1"/>
    </source>
</evidence>
<dbReference type="EMBL" id="CP129682">
    <property type="protein sequence ID" value="XDS48996.1"/>
    <property type="molecule type" value="Genomic_DNA"/>
</dbReference>
<proteinExistence type="predicted"/>
<dbReference type="Pfam" id="PF13472">
    <property type="entry name" value="Lipase_GDSL_2"/>
    <property type="match status" value="1"/>
</dbReference>
<keyword evidence="2" id="KW-0378">Hydrolase</keyword>
<reference evidence="2" key="1">
    <citation type="submission" date="2023-07" db="EMBL/GenBank/DDBJ databases">
        <title>Bifidobacterium aquikefiriaerophilum sp. nov. and Bifidobacterium eccum sp. nov., isolated from water kefir.</title>
        <authorList>
            <person name="Breselge S."/>
            <person name="Bellassi P."/>
            <person name="Barcenilla C."/>
            <person name="Alvarez-Ordonez A."/>
            <person name="Morelli L."/>
            <person name="Cotter P.D."/>
        </authorList>
    </citation>
    <scope>NUCLEOTIDE SEQUENCE</scope>
    <source>
        <strain evidence="4">WK012_4_13</strain>
        <strain evidence="3">WK013_4_14</strain>
        <strain evidence="2">WK048_4_13</strain>
    </source>
</reference>
<dbReference type="SUPFAM" id="SSF52266">
    <property type="entry name" value="SGNH hydrolase"/>
    <property type="match status" value="1"/>
</dbReference>
<dbReference type="InterPro" id="IPR036514">
    <property type="entry name" value="SGNH_hydro_sf"/>
</dbReference>
<evidence type="ECO:0000259" key="1">
    <source>
        <dbReference type="Pfam" id="PF13472"/>
    </source>
</evidence>
<dbReference type="PANTHER" id="PTHR30383:SF29">
    <property type="entry name" value="SGNH HYDROLASE-TYPE ESTERASE DOMAIN-CONTAINING PROTEIN"/>
    <property type="match status" value="1"/>
</dbReference>
<dbReference type="RefSeq" id="WP_369341193.1">
    <property type="nucleotide sequence ID" value="NZ_CP129675.1"/>
</dbReference>
<dbReference type="InterPro" id="IPR013830">
    <property type="entry name" value="SGNH_hydro"/>
</dbReference>
<protein>
    <submittedName>
        <fullName evidence="2">SGNH/GDSL hydrolase family protein</fullName>
    </submittedName>
</protein>
<dbReference type="AlphaFoldDB" id="A0AB39UB52"/>
<accession>A0AB39UB52</accession>
<dbReference type="KEGG" id="bfk:QN062_07430"/>
<dbReference type="PANTHER" id="PTHR30383">
    <property type="entry name" value="THIOESTERASE 1/PROTEASE 1/LYSOPHOSPHOLIPASE L1"/>
    <property type="match status" value="1"/>
</dbReference>
<dbReference type="CDD" id="cd00229">
    <property type="entry name" value="SGNH_hydrolase"/>
    <property type="match status" value="1"/>
</dbReference>
<gene>
    <name evidence="4" type="ORF">QN062_07430</name>
    <name evidence="3" type="ORF">QN216_01625</name>
    <name evidence="2" type="ORF">QN217_08830</name>
</gene>
<dbReference type="EMBL" id="CP129675">
    <property type="protein sequence ID" value="XDS46224.1"/>
    <property type="molecule type" value="Genomic_DNA"/>
</dbReference>
<evidence type="ECO:0000313" key="2">
    <source>
        <dbReference type="EMBL" id="XDS46224.1"/>
    </source>
</evidence>
<sequence length="226" mass="25091">MTLPPKEGEGMPRLDVHLPSSTSHIVCIGDSITNGDTGLGFHASRPWPQSVGRLLNAKVTACGHDGASTVDYRSCPEYGQAKAAVPSADIIVFGLGTNDVDLEHARDRDSVAKVIPRLESLVRECIGDSTRNPEIAVLSVLQFATEEPIFRERFELAELEQLNQGVDLLNAEYRCMCRRNHWHFIDYASNFNQRREYYGNSIHPNQRGYDFIARILAPRLAGLLGA</sequence>
<dbReference type="GO" id="GO:0016787">
    <property type="term" value="F:hydrolase activity"/>
    <property type="evidence" value="ECO:0007669"/>
    <property type="project" value="UniProtKB-KW"/>
</dbReference>
<evidence type="ECO:0000313" key="4">
    <source>
        <dbReference type="EMBL" id="XDS50220.1"/>
    </source>
</evidence>
<organism evidence="2">
    <name type="scientific">Bifidobacterium fermentum</name>
    <dbReference type="NCBI Taxonomy" id="3059035"/>
    <lineage>
        <taxon>Bacteria</taxon>
        <taxon>Bacillati</taxon>
        <taxon>Actinomycetota</taxon>
        <taxon>Actinomycetes</taxon>
        <taxon>Bifidobacteriales</taxon>
        <taxon>Bifidobacteriaceae</taxon>
        <taxon>Bifidobacterium</taxon>
    </lineage>
</organism>
<name>A0AB39UB52_9BIFI</name>
<dbReference type="InterPro" id="IPR051532">
    <property type="entry name" value="Ester_Hydrolysis_Enzymes"/>
</dbReference>
<dbReference type="Gene3D" id="3.40.50.1110">
    <property type="entry name" value="SGNH hydrolase"/>
    <property type="match status" value="1"/>
</dbReference>